<sequence length="380" mass="43841">MRKIHAIWLVSLLLLSACIPAYDNHEEIVQDANDTDQQTAIVPRYNIAEDDYKMILTEDGPKVGKARGVITRQVFNRLDIGELETGLLRHSKEYFDPDDYYFQAGQFLNSDLVYSWLERKSKDTEEGLNPEVKDESSEDELRDNPKFLSHVLEQNFLRKNKEGAVEVAGVSLGLALKSTYQFQTEIGGPTYYEDISEEEMLQKGKQYADQILQRVRQIDGMQDMPIMIALYREEDSGSMVPGNFVSQTYVKGGSMSIKEWKDIPEKHVLFPSSEARNDHFEDYKLMEEFRNEITSYFPDFTGFIGDGFYVEDQLRSIKIDIPIQFNSETEVIGFTQYVYGLVVEMFDNYYNVEVNIMSDKTPESVIIRKAGDEEPTVHVY</sequence>
<dbReference type="CDD" id="cd13440">
    <property type="entry name" value="CamS_repeat_2"/>
    <property type="match status" value="1"/>
</dbReference>
<feature type="chain" id="PRO_5046440085" evidence="1">
    <location>
        <begin position="22"/>
        <end position="380"/>
    </location>
</feature>
<dbReference type="PROSITE" id="PS51257">
    <property type="entry name" value="PROKAR_LIPOPROTEIN"/>
    <property type="match status" value="1"/>
</dbReference>
<dbReference type="EMBL" id="JBHTKL010000006">
    <property type="protein sequence ID" value="MFD1021015.1"/>
    <property type="molecule type" value="Genomic_DNA"/>
</dbReference>
<evidence type="ECO:0000256" key="1">
    <source>
        <dbReference type="SAM" id="SignalP"/>
    </source>
</evidence>
<keyword evidence="1" id="KW-0732">Signal</keyword>
<evidence type="ECO:0000313" key="3">
    <source>
        <dbReference type="Proteomes" id="UP001596990"/>
    </source>
</evidence>
<dbReference type="PIRSF" id="PIRSF012509">
    <property type="entry name" value="CamS"/>
    <property type="match status" value="1"/>
</dbReference>
<reference evidence="3" key="1">
    <citation type="journal article" date="2019" name="Int. J. Syst. Evol. Microbiol.">
        <title>The Global Catalogue of Microorganisms (GCM) 10K type strain sequencing project: providing services to taxonomists for standard genome sequencing and annotation.</title>
        <authorList>
            <consortium name="The Broad Institute Genomics Platform"/>
            <consortium name="The Broad Institute Genome Sequencing Center for Infectious Disease"/>
            <person name="Wu L."/>
            <person name="Ma J."/>
        </authorList>
    </citation>
    <scope>NUCLEOTIDE SEQUENCE [LARGE SCALE GENOMIC DNA]</scope>
    <source>
        <strain evidence="3">CCUG 56607</strain>
    </source>
</reference>
<gene>
    <name evidence="2" type="ORF">ACFQ2J_17635</name>
</gene>
<dbReference type="InterPro" id="IPR011426">
    <property type="entry name" value="CamS"/>
</dbReference>
<dbReference type="Gene3D" id="3.10.570.10">
    <property type="entry name" value="sex pheromone staph- cam373 precursor domain"/>
    <property type="match status" value="1"/>
</dbReference>
<proteinExistence type="predicted"/>
<organism evidence="2 3">
    <name type="scientific">Thalassobacillus hwangdonensis</name>
    <dbReference type="NCBI Taxonomy" id="546108"/>
    <lineage>
        <taxon>Bacteria</taxon>
        <taxon>Bacillati</taxon>
        <taxon>Bacillota</taxon>
        <taxon>Bacilli</taxon>
        <taxon>Bacillales</taxon>
        <taxon>Bacillaceae</taxon>
        <taxon>Thalassobacillus</taxon>
    </lineage>
</organism>
<dbReference type="Pfam" id="PF07537">
    <property type="entry name" value="CamS"/>
    <property type="match status" value="1"/>
</dbReference>
<dbReference type="CDD" id="cd13441">
    <property type="entry name" value="CamS_repeat_1"/>
    <property type="match status" value="1"/>
</dbReference>
<evidence type="ECO:0000313" key="2">
    <source>
        <dbReference type="EMBL" id="MFD1021015.1"/>
    </source>
</evidence>
<dbReference type="RefSeq" id="WP_386063700.1">
    <property type="nucleotide sequence ID" value="NZ_JBHTKL010000006.1"/>
</dbReference>
<comment type="caution">
    <text evidence="2">The sequence shown here is derived from an EMBL/GenBank/DDBJ whole genome shotgun (WGS) entry which is preliminary data.</text>
</comment>
<dbReference type="Proteomes" id="UP001596990">
    <property type="component" value="Unassembled WGS sequence"/>
</dbReference>
<protein>
    <submittedName>
        <fullName evidence="2">CamS family sex pheromone protein</fullName>
    </submittedName>
</protein>
<keyword evidence="3" id="KW-1185">Reference proteome</keyword>
<feature type="signal peptide" evidence="1">
    <location>
        <begin position="1"/>
        <end position="21"/>
    </location>
</feature>
<accession>A0ABW3L4V2</accession>
<name>A0ABW3L4V2_9BACI</name>